<dbReference type="InterPro" id="IPR043151">
    <property type="entry name" value="BAH_sf"/>
</dbReference>
<dbReference type="EMBL" id="CACRXK020012231">
    <property type="protein sequence ID" value="CAB4022934.1"/>
    <property type="molecule type" value="Genomic_DNA"/>
</dbReference>
<comment type="caution">
    <text evidence="1">The sequence shown here is derived from an EMBL/GenBank/DDBJ whole genome shotgun (WGS) entry which is preliminary data.</text>
</comment>
<dbReference type="Gene3D" id="2.30.30.490">
    <property type="match status" value="1"/>
</dbReference>
<evidence type="ECO:0000313" key="1">
    <source>
        <dbReference type="EMBL" id="CAB4022934.1"/>
    </source>
</evidence>
<dbReference type="PANTHER" id="PTHR12505">
    <property type="entry name" value="PHD FINGER TRANSCRIPTION FACTOR"/>
    <property type="match status" value="1"/>
</dbReference>
<name>A0A6S7IU92_PARCT</name>
<dbReference type="InterPro" id="IPR052429">
    <property type="entry name" value="BAH_domain_protein"/>
</dbReference>
<evidence type="ECO:0000313" key="2">
    <source>
        <dbReference type="Proteomes" id="UP001152795"/>
    </source>
</evidence>
<gene>
    <name evidence="1" type="ORF">PACLA_8A014450</name>
</gene>
<dbReference type="Proteomes" id="UP001152795">
    <property type="component" value="Unassembled WGS sequence"/>
</dbReference>
<protein>
    <submittedName>
        <fullName evidence="1">Trinucleotide repeat-containing gene 18 isoform X6</fullName>
    </submittedName>
</protein>
<dbReference type="GO" id="GO:0003682">
    <property type="term" value="F:chromatin binding"/>
    <property type="evidence" value="ECO:0007669"/>
    <property type="project" value="InterPro"/>
</dbReference>
<dbReference type="Pfam" id="PF01426">
    <property type="entry name" value="BAH"/>
    <property type="match status" value="1"/>
</dbReference>
<dbReference type="AlphaFoldDB" id="A0A6S7IU92"/>
<sequence length="101" mass="11646">MWERFNGSKVVRVKWFYHPEETKAGRRPSDGKNGLYLSSHVDENDVQTIAHKCEVVQLHDSKNHRNTKSSTDSDSDVTNNNIFWCLGTYDPLTETFPSDND</sequence>
<dbReference type="InterPro" id="IPR001025">
    <property type="entry name" value="BAH_dom"/>
</dbReference>
<dbReference type="PANTHER" id="PTHR12505:SF24">
    <property type="entry name" value="PROTEIN WINGED EYE"/>
    <property type="match status" value="1"/>
</dbReference>
<reference evidence="1" key="1">
    <citation type="submission" date="2020-04" db="EMBL/GenBank/DDBJ databases">
        <authorList>
            <person name="Alioto T."/>
            <person name="Alioto T."/>
            <person name="Gomez Garrido J."/>
        </authorList>
    </citation>
    <scope>NUCLEOTIDE SEQUENCE</scope>
    <source>
        <strain evidence="1">A484AB</strain>
    </source>
</reference>
<organism evidence="1 2">
    <name type="scientific">Paramuricea clavata</name>
    <name type="common">Red gorgonian</name>
    <name type="synonym">Violescent sea-whip</name>
    <dbReference type="NCBI Taxonomy" id="317549"/>
    <lineage>
        <taxon>Eukaryota</taxon>
        <taxon>Metazoa</taxon>
        <taxon>Cnidaria</taxon>
        <taxon>Anthozoa</taxon>
        <taxon>Octocorallia</taxon>
        <taxon>Malacalcyonacea</taxon>
        <taxon>Plexauridae</taxon>
        <taxon>Paramuricea</taxon>
    </lineage>
</organism>
<dbReference type="OrthoDB" id="5975244at2759"/>
<proteinExistence type="predicted"/>
<dbReference type="PROSITE" id="PS51038">
    <property type="entry name" value="BAH"/>
    <property type="match status" value="1"/>
</dbReference>
<keyword evidence="2" id="KW-1185">Reference proteome</keyword>
<accession>A0A6S7IU92</accession>